<comment type="subunit">
    <text evidence="1">Component of the 7-subunit TFIIH core complex.</text>
</comment>
<protein>
    <recommendedName>
        <fullName evidence="1">General transcription and DNA repair factor IIH subunit TFB5</fullName>
    </recommendedName>
</protein>
<name>A0A0C9XNY8_9AGAR</name>
<dbReference type="AlphaFoldDB" id="A0A0C9XNY8"/>
<keyword evidence="1" id="KW-0227">DNA damage</keyword>
<keyword evidence="4" id="KW-1185">Reference proteome</keyword>
<accession>A0A0C9XNY8</accession>
<keyword evidence="1" id="KW-0234">DNA repair</keyword>
<keyword evidence="1" id="KW-0804">Transcription</keyword>
<proteinExistence type="inferred from homology"/>
<evidence type="ECO:0000313" key="3">
    <source>
        <dbReference type="EMBL" id="KIK03224.1"/>
    </source>
</evidence>
<evidence type="ECO:0000256" key="1">
    <source>
        <dbReference type="RuleBase" id="RU368032"/>
    </source>
</evidence>
<reference evidence="3 4" key="1">
    <citation type="submission" date="2014-04" db="EMBL/GenBank/DDBJ databases">
        <authorList>
            <consortium name="DOE Joint Genome Institute"/>
            <person name="Kuo A."/>
            <person name="Kohler A."/>
            <person name="Nagy L.G."/>
            <person name="Floudas D."/>
            <person name="Copeland A."/>
            <person name="Barry K.W."/>
            <person name="Cichocki N."/>
            <person name="Veneault-Fourrey C."/>
            <person name="LaButti K."/>
            <person name="Lindquist E.A."/>
            <person name="Lipzen A."/>
            <person name="Lundell T."/>
            <person name="Morin E."/>
            <person name="Murat C."/>
            <person name="Sun H."/>
            <person name="Tunlid A."/>
            <person name="Henrissat B."/>
            <person name="Grigoriev I.V."/>
            <person name="Hibbett D.S."/>
            <person name="Martin F."/>
            <person name="Nordberg H.P."/>
            <person name="Cantor M.N."/>
            <person name="Hua S.X."/>
        </authorList>
    </citation>
    <scope>NUCLEOTIDE SEQUENCE [LARGE SCALE GENOMIC DNA]</scope>
    <source>
        <strain evidence="3 4">LaAM-08-1</strain>
    </source>
</reference>
<evidence type="ECO:0000256" key="2">
    <source>
        <dbReference type="SAM" id="MobiDB-lite"/>
    </source>
</evidence>
<dbReference type="GO" id="GO:0006367">
    <property type="term" value="P:transcription initiation at RNA polymerase II promoter"/>
    <property type="evidence" value="ECO:0007669"/>
    <property type="project" value="UniProtKB-UniRule"/>
</dbReference>
<feature type="non-terminal residue" evidence="3">
    <location>
        <position position="1"/>
    </location>
</feature>
<gene>
    <name evidence="3" type="ORF">K443DRAFT_95390</name>
</gene>
<dbReference type="SUPFAM" id="SSF142897">
    <property type="entry name" value="TFB5-like"/>
    <property type="match status" value="1"/>
</dbReference>
<comment type="subcellular location">
    <subcellularLocation>
        <location evidence="1">Nucleus</location>
    </subcellularLocation>
</comment>
<dbReference type="GO" id="GO:0000439">
    <property type="term" value="C:transcription factor TFIIH core complex"/>
    <property type="evidence" value="ECO:0007669"/>
    <property type="project" value="UniProtKB-UniRule"/>
</dbReference>
<dbReference type="HOGENOM" id="CLU_2284092_0_0_1"/>
<dbReference type="InterPro" id="IPR035935">
    <property type="entry name" value="TFB5-like_sf"/>
</dbReference>
<keyword evidence="1" id="KW-0805">Transcription regulation</keyword>
<dbReference type="GO" id="GO:0006289">
    <property type="term" value="P:nucleotide-excision repair"/>
    <property type="evidence" value="ECO:0007669"/>
    <property type="project" value="InterPro"/>
</dbReference>
<comment type="function">
    <text evidence="1">In NER, TFIIH acts by opening DNA around the lesion to allow the excision of the damaged oligonucleotide and its replacement by a new DNA fragment. In transcription, TFIIH has an essential role in transcription initiation. When the pre-initiation complex (PIC) has been established, TFIIH is required for promoter opening and promoter escape.</text>
</comment>
<dbReference type="EMBL" id="KN838582">
    <property type="protein sequence ID" value="KIK03224.1"/>
    <property type="molecule type" value="Genomic_DNA"/>
</dbReference>
<dbReference type="Pfam" id="PF06331">
    <property type="entry name" value="Tfb5"/>
    <property type="match status" value="1"/>
</dbReference>
<dbReference type="Gene3D" id="3.30.70.1220">
    <property type="entry name" value="TFB5-like"/>
    <property type="match status" value="1"/>
</dbReference>
<comment type="similarity">
    <text evidence="1">Belongs to the TFB5 family.</text>
</comment>
<dbReference type="Proteomes" id="UP000054477">
    <property type="component" value="Unassembled WGS sequence"/>
</dbReference>
<sequence>KQILLSMNEKSSFIIEDLDDHHLVITADEEYRNWKLRCIRACFANCSFKRLTNSLAGSSSSSESDSSSRNESSHPPTSLPKQSDSDSDLDAQPNWLAMSLPM</sequence>
<feature type="region of interest" description="Disordered" evidence="2">
    <location>
        <begin position="54"/>
        <end position="102"/>
    </location>
</feature>
<organism evidence="3 4">
    <name type="scientific">Laccaria amethystina LaAM-08-1</name>
    <dbReference type="NCBI Taxonomy" id="1095629"/>
    <lineage>
        <taxon>Eukaryota</taxon>
        <taxon>Fungi</taxon>
        <taxon>Dikarya</taxon>
        <taxon>Basidiomycota</taxon>
        <taxon>Agaricomycotina</taxon>
        <taxon>Agaricomycetes</taxon>
        <taxon>Agaricomycetidae</taxon>
        <taxon>Agaricales</taxon>
        <taxon>Agaricineae</taxon>
        <taxon>Hydnangiaceae</taxon>
        <taxon>Laccaria</taxon>
    </lineage>
</organism>
<reference evidence="4" key="2">
    <citation type="submission" date="2015-01" db="EMBL/GenBank/DDBJ databases">
        <title>Evolutionary Origins and Diversification of the Mycorrhizal Mutualists.</title>
        <authorList>
            <consortium name="DOE Joint Genome Institute"/>
            <consortium name="Mycorrhizal Genomics Consortium"/>
            <person name="Kohler A."/>
            <person name="Kuo A."/>
            <person name="Nagy L.G."/>
            <person name="Floudas D."/>
            <person name="Copeland A."/>
            <person name="Barry K.W."/>
            <person name="Cichocki N."/>
            <person name="Veneault-Fourrey C."/>
            <person name="LaButti K."/>
            <person name="Lindquist E.A."/>
            <person name="Lipzen A."/>
            <person name="Lundell T."/>
            <person name="Morin E."/>
            <person name="Murat C."/>
            <person name="Riley R."/>
            <person name="Ohm R."/>
            <person name="Sun H."/>
            <person name="Tunlid A."/>
            <person name="Henrissat B."/>
            <person name="Grigoriev I.V."/>
            <person name="Hibbett D.S."/>
            <person name="Martin F."/>
        </authorList>
    </citation>
    <scope>NUCLEOTIDE SEQUENCE [LARGE SCALE GENOMIC DNA]</scope>
    <source>
        <strain evidence="4">LaAM-08-1</strain>
    </source>
</reference>
<keyword evidence="1" id="KW-0539">Nucleus</keyword>
<dbReference type="InterPro" id="IPR009400">
    <property type="entry name" value="TFIIH_TTDA/Tfb5"/>
</dbReference>
<evidence type="ECO:0000313" key="4">
    <source>
        <dbReference type="Proteomes" id="UP000054477"/>
    </source>
</evidence>